<comment type="caution">
    <text evidence="2">The sequence shown here is derived from an EMBL/GenBank/DDBJ whole genome shotgun (WGS) entry which is preliminary data.</text>
</comment>
<dbReference type="Proteomes" id="UP000193920">
    <property type="component" value="Unassembled WGS sequence"/>
</dbReference>
<evidence type="ECO:0000256" key="1">
    <source>
        <dbReference type="SAM" id="MobiDB-lite"/>
    </source>
</evidence>
<feature type="compositionally biased region" description="Basic and acidic residues" evidence="1">
    <location>
        <begin position="190"/>
        <end position="218"/>
    </location>
</feature>
<organism evidence="2 3">
    <name type="scientific">Neocallimastix californiae</name>
    <dbReference type="NCBI Taxonomy" id="1754190"/>
    <lineage>
        <taxon>Eukaryota</taxon>
        <taxon>Fungi</taxon>
        <taxon>Fungi incertae sedis</taxon>
        <taxon>Chytridiomycota</taxon>
        <taxon>Chytridiomycota incertae sedis</taxon>
        <taxon>Neocallimastigomycetes</taxon>
        <taxon>Neocallimastigales</taxon>
        <taxon>Neocallimastigaceae</taxon>
        <taxon>Neocallimastix</taxon>
    </lineage>
</organism>
<protein>
    <recommendedName>
        <fullName evidence="4">RPGRIP1 C-terminal domain-containing protein</fullName>
    </recommendedName>
</protein>
<dbReference type="InterPro" id="IPR035892">
    <property type="entry name" value="C2_domain_sf"/>
</dbReference>
<feature type="compositionally biased region" description="Polar residues" evidence="1">
    <location>
        <begin position="219"/>
        <end position="233"/>
    </location>
</feature>
<evidence type="ECO:0008006" key="4">
    <source>
        <dbReference type="Google" id="ProtNLM"/>
    </source>
</evidence>
<evidence type="ECO:0000313" key="2">
    <source>
        <dbReference type="EMBL" id="ORY36256.1"/>
    </source>
</evidence>
<dbReference type="EMBL" id="MCOG01000149">
    <property type="protein sequence ID" value="ORY36256.1"/>
    <property type="molecule type" value="Genomic_DNA"/>
</dbReference>
<feature type="compositionally biased region" description="Low complexity" evidence="1">
    <location>
        <begin position="59"/>
        <end position="71"/>
    </location>
</feature>
<proteinExistence type="predicted"/>
<feature type="region of interest" description="Disordered" evidence="1">
    <location>
        <begin position="132"/>
        <end position="152"/>
    </location>
</feature>
<feature type="compositionally biased region" description="Polar residues" evidence="1">
    <location>
        <begin position="91"/>
        <end position="109"/>
    </location>
</feature>
<feature type="compositionally biased region" description="Low complexity" evidence="1">
    <location>
        <begin position="18"/>
        <end position="30"/>
    </location>
</feature>
<evidence type="ECO:0000313" key="3">
    <source>
        <dbReference type="Proteomes" id="UP000193920"/>
    </source>
</evidence>
<accession>A0A1Y2BNC8</accession>
<feature type="non-terminal residue" evidence="2">
    <location>
        <position position="391"/>
    </location>
</feature>
<reference evidence="2 3" key="1">
    <citation type="submission" date="2016-08" db="EMBL/GenBank/DDBJ databases">
        <title>A Parts List for Fungal Cellulosomes Revealed by Comparative Genomics.</title>
        <authorList>
            <consortium name="DOE Joint Genome Institute"/>
            <person name="Haitjema C.H."/>
            <person name="Gilmore S.P."/>
            <person name="Henske J.K."/>
            <person name="Solomon K.V."/>
            <person name="De Groot R."/>
            <person name="Kuo A."/>
            <person name="Mondo S.J."/>
            <person name="Salamov A.A."/>
            <person name="Labutti K."/>
            <person name="Zhao Z."/>
            <person name="Chiniquy J."/>
            <person name="Barry K."/>
            <person name="Brewer H.M."/>
            <person name="Purvine S.O."/>
            <person name="Wright A.T."/>
            <person name="Boxma B."/>
            <person name="Van Alen T."/>
            <person name="Hackstein J.H."/>
            <person name="Baker S.E."/>
            <person name="Grigoriev I.V."/>
            <person name="O'Malley M.A."/>
        </authorList>
    </citation>
    <scope>NUCLEOTIDE SEQUENCE [LARGE SCALE GENOMIC DNA]</scope>
    <source>
        <strain evidence="2 3">G1</strain>
    </source>
</reference>
<sequence>MRTNSKHSHTSSKHSLNKENSTSHSNSSRHSLNKDSSASTVNSKNSKPNDNALQKENSKTIIVSSSKSSLIKNDDLPNNNNTIPKSKLSNKDSINGSKSELLGRNNSSSEIDKNVNENPNISTIATSINDNINANNEDKEDEESNHKVIPIKLNKKNDEFEIKNNDNSDSNNNNIVNQSPLEINIEENETEKSDVTRYSSSEDEKEKKSNSSIRKTDNNEINIPNINQSNKIKTPSPHDSPEHSEIEEIIEEEEYLTDDFEDDNELKNKEVTSMSEQEDTSIISNQNVNSIVITVESIQFKSDPEVQELLKDVKECFIAYEFLDYEPQDLTSNYSTFTNNQIIFNFSKEFNINESSEKQNLLKEMIKENEFQISIFRPPNANGISNELAFA</sequence>
<feature type="region of interest" description="Disordered" evidence="1">
    <location>
        <begin position="181"/>
        <end position="244"/>
    </location>
</feature>
<keyword evidence="3" id="KW-1185">Reference proteome</keyword>
<feature type="region of interest" description="Disordered" evidence="1">
    <location>
        <begin position="1"/>
        <end position="117"/>
    </location>
</feature>
<dbReference type="Gene3D" id="2.60.40.150">
    <property type="entry name" value="C2 domain"/>
    <property type="match status" value="1"/>
</dbReference>
<gene>
    <name evidence="2" type="ORF">LY90DRAFT_673092</name>
</gene>
<dbReference type="STRING" id="1754190.A0A1Y2BNC8"/>
<feature type="compositionally biased region" description="Polar residues" evidence="1">
    <location>
        <begin position="34"/>
        <end position="55"/>
    </location>
</feature>
<dbReference type="AlphaFoldDB" id="A0A1Y2BNC8"/>
<dbReference type="OrthoDB" id="2133912at2759"/>
<name>A0A1Y2BNC8_9FUNG</name>
<feature type="compositionally biased region" description="Basic residues" evidence="1">
    <location>
        <begin position="1"/>
        <end position="12"/>
    </location>
</feature>